<organism evidence="1 2">
    <name type="scientific">Spirosoma liriopis</name>
    <dbReference type="NCBI Taxonomy" id="2937440"/>
    <lineage>
        <taxon>Bacteria</taxon>
        <taxon>Pseudomonadati</taxon>
        <taxon>Bacteroidota</taxon>
        <taxon>Cytophagia</taxon>
        <taxon>Cytophagales</taxon>
        <taxon>Cytophagaceae</taxon>
        <taxon>Spirosoma</taxon>
    </lineage>
</organism>
<dbReference type="Proteomes" id="UP001202180">
    <property type="component" value="Unassembled WGS sequence"/>
</dbReference>
<accession>A0ABT0HGU9</accession>
<sequence length="175" mass="21109">MMLFINGTSRGIQCSNLGYWVKDYESAFETLTQLVAEQWTLQEATIVDEHNRMSIPVEAFDGQPIQVHIHTLQQQWNRILFAKPELLELSDEQWLKNHFTQLDTYYKDMLTHLEKMIVLYEIRKTKLNVMRDKDLRTRVRAQYDLLLEGNKRMYKQIRNSRQKNQIRLNRFDKET</sequence>
<evidence type="ECO:0000313" key="2">
    <source>
        <dbReference type="Proteomes" id="UP001202180"/>
    </source>
</evidence>
<comment type="caution">
    <text evidence="1">The sequence shown here is derived from an EMBL/GenBank/DDBJ whole genome shotgun (WGS) entry which is preliminary data.</text>
</comment>
<name>A0ABT0HGU9_9BACT</name>
<gene>
    <name evidence="1" type="ORF">M0L20_03555</name>
</gene>
<reference evidence="1 2" key="1">
    <citation type="submission" date="2022-04" db="EMBL/GenBank/DDBJ databases">
        <title>Spirosoma sp. strain RP8 genome sequencing and assembly.</title>
        <authorList>
            <person name="Jung Y."/>
        </authorList>
    </citation>
    <scope>NUCLEOTIDE SEQUENCE [LARGE SCALE GENOMIC DNA]</scope>
    <source>
        <strain evidence="1 2">RP8</strain>
    </source>
</reference>
<evidence type="ECO:0000313" key="1">
    <source>
        <dbReference type="EMBL" id="MCK8490913.1"/>
    </source>
</evidence>
<proteinExistence type="predicted"/>
<keyword evidence="2" id="KW-1185">Reference proteome</keyword>
<protein>
    <submittedName>
        <fullName evidence="1">Uncharacterized protein</fullName>
    </submittedName>
</protein>
<dbReference type="RefSeq" id="WP_248475751.1">
    <property type="nucleotide sequence ID" value="NZ_JALPRF010000001.1"/>
</dbReference>
<dbReference type="EMBL" id="JALPRF010000001">
    <property type="protein sequence ID" value="MCK8490913.1"/>
    <property type="molecule type" value="Genomic_DNA"/>
</dbReference>